<feature type="compositionally biased region" description="Low complexity" evidence="1">
    <location>
        <begin position="77"/>
        <end position="89"/>
    </location>
</feature>
<dbReference type="AlphaFoldDB" id="A0A5N4C5R9"/>
<sequence>MLGGRCLSHAKRFGGAGTPGSNGKSRRQILLLLWKFPLKADDEAGQAAHHFSVVAGKQARLSSGREGQGTHSPEGASQSSSWSRGRQSQVAAGAGRPRSVFQAGFKGGQAEDSSASGSGSWLKLPAVSLDLQSPPGLRVGGRRALRLGRVCPMAKSCVGKTAWSCLRTGKQPFEPA</sequence>
<keyword evidence="3" id="KW-1185">Reference proteome</keyword>
<gene>
    <name evidence="2" type="ORF">Cadr_000029393</name>
</gene>
<comment type="caution">
    <text evidence="2">The sequence shown here is derived from an EMBL/GenBank/DDBJ whole genome shotgun (WGS) entry which is preliminary data.</text>
</comment>
<name>A0A5N4C5R9_CAMDR</name>
<organism evidence="2 3">
    <name type="scientific">Camelus dromedarius</name>
    <name type="common">Dromedary</name>
    <name type="synonym">Arabian camel</name>
    <dbReference type="NCBI Taxonomy" id="9838"/>
    <lineage>
        <taxon>Eukaryota</taxon>
        <taxon>Metazoa</taxon>
        <taxon>Chordata</taxon>
        <taxon>Craniata</taxon>
        <taxon>Vertebrata</taxon>
        <taxon>Euteleostomi</taxon>
        <taxon>Mammalia</taxon>
        <taxon>Eutheria</taxon>
        <taxon>Laurasiatheria</taxon>
        <taxon>Artiodactyla</taxon>
        <taxon>Tylopoda</taxon>
        <taxon>Camelidae</taxon>
        <taxon>Camelus</taxon>
    </lineage>
</organism>
<evidence type="ECO:0000256" key="1">
    <source>
        <dbReference type="SAM" id="MobiDB-lite"/>
    </source>
</evidence>
<dbReference type="Proteomes" id="UP000299084">
    <property type="component" value="Unassembled WGS sequence"/>
</dbReference>
<proteinExistence type="predicted"/>
<accession>A0A5N4C5R9</accession>
<feature type="region of interest" description="Disordered" evidence="1">
    <location>
        <begin position="59"/>
        <end position="100"/>
    </location>
</feature>
<reference evidence="2 3" key="1">
    <citation type="journal article" date="2019" name="Mol. Ecol. Resour.">
        <title>Improving Illumina assemblies with Hi-C and long reads: an example with the North African dromedary.</title>
        <authorList>
            <person name="Elbers J.P."/>
            <person name="Rogers M.F."/>
            <person name="Perelman P.L."/>
            <person name="Proskuryakova A.A."/>
            <person name="Serdyukova N.A."/>
            <person name="Johnson W.E."/>
            <person name="Horin P."/>
            <person name="Corander J."/>
            <person name="Murphy D."/>
            <person name="Burger P.A."/>
        </authorList>
    </citation>
    <scope>NUCLEOTIDE SEQUENCE [LARGE SCALE GENOMIC DNA]</scope>
    <source>
        <strain evidence="2">Drom800</strain>
        <tissue evidence="2">Blood</tissue>
    </source>
</reference>
<dbReference type="EMBL" id="JWIN03000034">
    <property type="protein sequence ID" value="KAB1254262.1"/>
    <property type="molecule type" value="Genomic_DNA"/>
</dbReference>
<evidence type="ECO:0000313" key="3">
    <source>
        <dbReference type="Proteomes" id="UP000299084"/>
    </source>
</evidence>
<evidence type="ECO:0000313" key="2">
    <source>
        <dbReference type="EMBL" id="KAB1254262.1"/>
    </source>
</evidence>
<protein>
    <submittedName>
        <fullName evidence="2">Uncharacterized protein</fullName>
    </submittedName>
</protein>